<sequence length="99" mass="10750">MGFSKERWVACLPYSGSWEDPGCELRGHFVGHYLSALSYLVMGTGDAAAGERLELMVSELAKIHKIMLGLLDAHVMGGSAQALTMVTAMADYFHARTSK</sequence>
<accession>A0A699YVB6</accession>
<evidence type="ECO:0000313" key="2">
    <source>
        <dbReference type="EMBL" id="GFH06972.1"/>
    </source>
</evidence>
<feature type="non-terminal residue" evidence="2">
    <location>
        <position position="1"/>
    </location>
</feature>
<organism evidence="2 3">
    <name type="scientific">Haematococcus lacustris</name>
    <name type="common">Green alga</name>
    <name type="synonym">Haematococcus pluvialis</name>
    <dbReference type="NCBI Taxonomy" id="44745"/>
    <lineage>
        <taxon>Eukaryota</taxon>
        <taxon>Viridiplantae</taxon>
        <taxon>Chlorophyta</taxon>
        <taxon>core chlorophytes</taxon>
        <taxon>Chlorophyceae</taxon>
        <taxon>CS clade</taxon>
        <taxon>Chlamydomonadales</taxon>
        <taxon>Haematococcaceae</taxon>
        <taxon>Haematococcus</taxon>
    </lineage>
</organism>
<keyword evidence="3" id="KW-1185">Reference proteome</keyword>
<protein>
    <recommendedName>
        <fullName evidence="1">Non-reducing end beta-L-arabinofuranosidase-like GH127 catalytic domain-containing protein</fullName>
    </recommendedName>
</protein>
<dbReference type="PANTHER" id="PTHR31151:SF0">
    <property type="entry name" value="PROLINE-TRNA LIGASE (DUF1680)"/>
    <property type="match status" value="1"/>
</dbReference>
<dbReference type="AlphaFoldDB" id="A0A699YVB6"/>
<dbReference type="Proteomes" id="UP000485058">
    <property type="component" value="Unassembled WGS sequence"/>
</dbReference>
<dbReference type="InterPro" id="IPR012878">
    <property type="entry name" value="Beta-AFase-like_GH127_cat"/>
</dbReference>
<dbReference type="Pfam" id="PF07944">
    <property type="entry name" value="Beta-AFase-like_GH127_cat"/>
    <property type="match status" value="1"/>
</dbReference>
<reference evidence="2 3" key="1">
    <citation type="submission" date="2020-02" db="EMBL/GenBank/DDBJ databases">
        <title>Draft genome sequence of Haematococcus lacustris strain NIES-144.</title>
        <authorList>
            <person name="Morimoto D."/>
            <person name="Nakagawa S."/>
            <person name="Yoshida T."/>
            <person name="Sawayama S."/>
        </authorList>
    </citation>
    <scope>NUCLEOTIDE SEQUENCE [LARGE SCALE GENOMIC DNA]</scope>
    <source>
        <strain evidence="2 3">NIES-144</strain>
    </source>
</reference>
<evidence type="ECO:0000313" key="3">
    <source>
        <dbReference type="Proteomes" id="UP000485058"/>
    </source>
</evidence>
<comment type="caution">
    <text evidence="2">The sequence shown here is derived from an EMBL/GenBank/DDBJ whole genome shotgun (WGS) entry which is preliminary data.</text>
</comment>
<dbReference type="EMBL" id="BLLF01000066">
    <property type="protein sequence ID" value="GFH06972.1"/>
    <property type="molecule type" value="Genomic_DNA"/>
</dbReference>
<feature type="non-terminal residue" evidence="2">
    <location>
        <position position="99"/>
    </location>
</feature>
<dbReference type="PANTHER" id="PTHR31151">
    <property type="entry name" value="PROLINE-TRNA LIGASE (DUF1680)"/>
    <property type="match status" value="1"/>
</dbReference>
<name>A0A699YVB6_HAELA</name>
<feature type="domain" description="Non-reducing end beta-L-arabinofuranosidase-like GH127 catalytic" evidence="1">
    <location>
        <begin position="15"/>
        <end position="63"/>
    </location>
</feature>
<proteinExistence type="predicted"/>
<evidence type="ECO:0000259" key="1">
    <source>
        <dbReference type="Pfam" id="PF07944"/>
    </source>
</evidence>
<gene>
    <name evidence="2" type="ORF">HaLaN_01700</name>
</gene>